<dbReference type="Pfam" id="PF13585">
    <property type="entry name" value="CHU_C"/>
    <property type="match status" value="1"/>
</dbReference>
<dbReference type="Proteomes" id="UP000244193">
    <property type="component" value="Chromosome"/>
</dbReference>
<dbReference type="KEGG" id="fmg:HYN48_06020"/>
<evidence type="ECO:0000313" key="2">
    <source>
        <dbReference type="EMBL" id="AWA29672.1"/>
    </source>
</evidence>
<name>A0A2S0RG33_9FLAO</name>
<accession>A0A2S0RG33</accession>
<evidence type="ECO:0000313" key="3">
    <source>
        <dbReference type="Proteomes" id="UP000244193"/>
    </source>
</evidence>
<proteinExistence type="predicted"/>
<dbReference type="AlphaFoldDB" id="A0A2S0RG33"/>
<dbReference type="InterPro" id="IPR026341">
    <property type="entry name" value="T9SS_type_B"/>
</dbReference>
<gene>
    <name evidence="2" type="ORF">HYN48_06020</name>
</gene>
<feature type="signal peptide" evidence="1">
    <location>
        <begin position="1"/>
        <end position="18"/>
    </location>
</feature>
<dbReference type="OrthoDB" id="601690at2"/>
<protein>
    <recommendedName>
        <fullName evidence="4">T9SS type B sorting domain-containing protein</fullName>
    </recommendedName>
</protein>
<dbReference type="RefSeq" id="WP_108370256.1">
    <property type="nucleotide sequence ID" value="NZ_CP028811.1"/>
</dbReference>
<evidence type="ECO:0000256" key="1">
    <source>
        <dbReference type="SAM" id="SignalP"/>
    </source>
</evidence>
<evidence type="ECO:0008006" key="4">
    <source>
        <dbReference type="Google" id="ProtNLM"/>
    </source>
</evidence>
<organism evidence="2 3">
    <name type="scientific">Flavobacterium magnum</name>
    <dbReference type="NCBI Taxonomy" id="2162713"/>
    <lineage>
        <taxon>Bacteria</taxon>
        <taxon>Pseudomonadati</taxon>
        <taxon>Bacteroidota</taxon>
        <taxon>Flavobacteriia</taxon>
        <taxon>Flavobacteriales</taxon>
        <taxon>Flavobacteriaceae</taxon>
        <taxon>Flavobacterium</taxon>
    </lineage>
</organism>
<keyword evidence="1" id="KW-0732">Signal</keyword>
<dbReference type="EMBL" id="CP028811">
    <property type="protein sequence ID" value="AWA29672.1"/>
    <property type="molecule type" value="Genomic_DNA"/>
</dbReference>
<feature type="chain" id="PRO_5015658219" description="T9SS type B sorting domain-containing protein" evidence="1">
    <location>
        <begin position="19"/>
        <end position="1095"/>
    </location>
</feature>
<dbReference type="NCBIfam" id="TIGR04131">
    <property type="entry name" value="Bac_Flav_CTERM"/>
    <property type="match status" value="1"/>
</dbReference>
<sequence length="1095" mass="118784">MKFRILYIVFFMAMAGYAQLPAFTLQVEPVNMTCDNNGGVNLTPGNLTPLAILTYNIYLLPNENTPVATFNNNNYIGLGVGNYKVKAQQVLGTDVSPIIEIPFAISNVFEETVISVSQLPVGACDAFGTAEVTVSQGSGPFFYQAITNGVPSTPQTSNLLQLPAGEHNIRVIDVCGNGKVKTITIILTSNDLSIGSTVVPPIATSCTTMVINNEVTPSSGDIYYPVKATYTVYYPSGTQVVEQVFPTGAPDSLPLTLTVPVGNIPYTYDLVISDDCGHVFSSPGNEINPNPNVTINETPNECGEKYITVAVSNVMPPYTMNFDVFPTGFDAGALNPAYLSPLDGNTLSLTFGSDTNPVPFGNYHVTISDACGRTGEFGKEVKKDEYQAVANVVDATCNTPAKIELRIEPGRKIKTASVTVAPPDYVATHPLPFNVSPAVPQENTFVFNASPGHYEFSLVDVCDFPYTASADVNSFTGGDARLLVNPRPSCDAGGSLRVRSPNGGGLVTLTMISAPDAFGQAMPFDLTGFLSPTGVYFNPSIPAGEYDFVGVDACGATLTLANPVQVEGYDSGTDNFTVDPNCGTFSLSLHDNSNITGSYFLQKKNPTTGLYEHPVTGVVYPDLTVPTADNSIQLNNNTTMFDIDNTGTFRIAKVYQSFGANGSVVCFDYYPDFVFSGELEILESYSLDCEDGNGPGSVFIDVVGVPPYIYRIKEKNGQAFVLENGTDAIFQGLEPALYKFEVEDSCGRLETTTINVATLQPLVHATPPGTNGGPGELSYCSDTNETKHIFDLTAFNTEILGNQPADLYTITYHVSEADARSGDNRITTDPTQYENTSNPQTIWARVVQNNISLCYDYTSFRLVVGTQPILTILPDIYLCEGDEQRVFADDGYDAYEWSTGATTRYLDVDTPGTYTVTVKNVYGSSVCSATQNITVSNTESAHIDAIDIRDWTDEDNGFTMHVSGDGDYVYSIDGRNYQADPTFTGLEPGVYTVDVKDLHGCPGVRKDVLILNYPKFFTPNGDGHNDTWKIKNSVFEPGMKTYIFDRYGKLITGLEYDSPGWDGTYNGRPLPSTDYWFMVERLDGKVHRGHFSMKR</sequence>
<reference evidence="2 3" key="1">
    <citation type="submission" date="2018-04" db="EMBL/GenBank/DDBJ databases">
        <title>Genome sequencing of Flavobacterium sp. HYN0048.</title>
        <authorList>
            <person name="Yi H."/>
            <person name="Baek C."/>
        </authorList>
    </citation>
    <scope>NUCLEOTIDE SEQUENCE [LARGE SCALE GENOMIC DNA]</scope>
    <source>
        <strain evidence="2 3">HYN0048</strain>
    </source>
</reference>
<keyword evidence="3" id="KW-1185">Reference proteome</keyword>